<dbReference type="EMBL" id="KV417716">
    <property type="protein sequence ID" value="KZP08683.1"/>
    <property type="molecule type" value="Genomic_DNA"/>
</dbReference>
<evidence type="ECO:0000313" key="1">
    <source>
        <dbReference type="EMBL" id="KZP08683.1"/>
    </source>
</evidence>
<dbReference type="AlphaFoldDB" id="A0A165XLX3"/>
<name>A0A165XLX3_9AGAM</name>
<keyword evidence="2" id="KW-1185">Reference proteome</keyword>
<dbReference type="OrthoDB" id="424974at2759"/>
<sequence>MSDSRSSNNGEGDRRGHGPAAVSCAECRRLLCHLSRLTSQVSKPYPARADPNSNVIGSSHVKHAFAEAAATFVPMELCQLRKVTIVVQTQKLAKDLKAAYARIEALEDALSIATSGSHPLLTGLQAQQVTPSMAAAEPVREELYEERIHDATEMMGSLLIGADGKTRHLGGSASSDVGIYIGLSTSRQS</sequence>
<accession>A0A165XLX3</accession>
<proteinExistence type="predicted"/>
<dbReference type="Proteomes" id="UP000076532">
    <property type="component" value="Unassembled WGS sequence"/>
</dbReference>
<gene>
    <name evidence="1" type="ORF">FIBSPDRAFT_964585</name>
</gene>
<organism evidence="1 2">
    <name type="scientific">Athelia psychrophila</name>
    <dbReference type="NCBI Taxonomy" id="1759441"/>
    <lineage>
        <taxon>Eukaryota</taxon>
        <taxon>Fungi</taxon>
        <taxon>Dikarya</taxon>
        <taxon>Basidiomycota</taxon>
        <taxon>Agaricomycotina</taxon>
        <taxon>Agaricomycetes</taxon>
        <taxon>Agaricomycetidae</taxon>
        <taxon>Atheliales</taxon>
        <taxon>Atheliaceae</taxon>
        <taxon>Athelia</taxon>
    </lineage>
</organism>
<protein>
    <submittedName>
        <fullName evidence="1">Uncharacterized protein</fullName>
    </submittedName>
</protein>
<reference evidence="1 2" key="1">
    <citation type="journal article" date="2016" name="Mol. Biol. Evol.">
        <title>Comparative Genomics of Early-Diverging Mushroom-Forming Fungi Provides Insights into the Origins of Lignocellulose Decay Capabilities.</title>
        <authorList>
            <person name="Nagy L.G."/>
            <person name="Riley R."/>
            <person name="Tritt A."/>
            <person name="Adam C."/>
            <person name="Daum C."/>
            <person name="Floudas D."/>
            <person name="Sun H."/>
            <person name="Yadav J.S."/>
            <person name="Pangilinan J."/>
            <person name="Larsson K.H."/>
            <person name="Matsuura K."/>
            <person name="Barry K."/>
            <person name="Labutti K."/>
            <person name="Kuo R."/>
            <person name="Ohm R.A."/>
            <person name="Bhattacharya S.S."/>
            <person name="Shirouzu T."/>
            <person name="Yoshinaga Y."/>
            <person name="Martin F.M."/>
            <person name="Grigoriev I.V."/>
            <person name="Hibbett D.S."/>
        </authorList>
    </citation>
    <scope>NUCLEOTIDE SEQUENCE [LARGE SCALE GENOMIC DNA]</scope>
    <source>
        <strain evidence="1 2">CBS 109695</strain>
    </source>
</reference>
<evidence type="ECO:0000313" key="2">
    <source>
        <dbReference type="Proteomes" id="UP000076532"/>
    </source>
</evidence>